<evidence type="ECO:0000313" key="2">
    <source>
        <dbReference type="Proteomes" id="UP000010931"/>
    </source>
</evidence>
<protein>
    <submittedName>
        <fullName evidence="1">Uncharacterized protein</fullName>
    </submittedName>
</protein>
<dbReference type="PATRIC" id="fig|698760.3.peg.8759"/>
<reference evidence="1 2" key="1">
    <citation type="journal article" date="2011" name="Plasmid">
        <title>Streptomyces turgidiscabies Car8 contains a modular pathogenicity island that shares virulence genes with other actinobacterial plant pathogens.</title>
        <authorList>
            <person name="Huguet-Tapia J.C."/>
            <person name="Badger J.H."/>
            <person name="Loria R."/>
            <person name="Pettis G.S."/>
        </authorList>
    </citation>
    <scope>NUCLEOTIDE SEQUENCE [LARGE SCALE GENOMIC DNA]</scope>
    <source>
        <strain evidence="1 2">Car8</strain>
    </source>
</reference>
<sequence length="86" mass="9276">MQHEQRIIQALQAVSDPTPAKVRKTLNSLGYIDERIHGLKQEGKATRFSLDLREKGGQLCETGLAAGEESDVTVCANPATGEVAVE</sequence>
<dbReference type="Proteomes" id="UP000010931">
    <property type="component" value="Unassembled WGS sequence"/>
</dbReference>
<dbReference type="GeneID" id="97406151"/>
<keyword evidence="2" id="KW-1185">Reference proteome</keyword>
<dbReference type="EMBL" id="AEJB01000623">
    <property type="protein sequence ID" value="ELP62284.1"/>
    <property type="molecule type" value="Genomic_DNA"/>
</dbReference>
<dbReference type="AlphaFoldDB" id="L7ETS5"/>
<evidence type="ECO:0000313" key="1">
    <source>
        <dbReference type="EMBL" id="ELP62284.1"/>
    </source>
</evidence>
<dbReference type="RefSeq" id="WP_006382823.1">
    <property type="nucleotide sequence ID" value="NZ_AEJB01000623.1"/>
</dbReference>
<organism evidence="1 2">
    <name type="scientific">Streptomyces turgidiscabies (strain Car8)</name>
    <dbReference type="NCBI Taxonomy" id="698760"/>
    <lineage>
        <taxon>Bacteria</taxon>
        <taxon>Bacillati</taxon>
        <taxon>Actinomycetota</taxon>
        <taxon>Actinomycetes</taxon>
        <taxon>Kitasatosporales</taxon>
        <taxon>Streptomycetaceae</taxon>
        <taxon>Streptomyces</taxon>
    </lineage>
</organism>
<accession>L7ETS5</accession>
<dbReference type="STRING" id="85558.T45_06631"/>
<comment type="caution">
    <text evidence="1">The sequence shown here is derived from an EMBL/GenBank/DDBJ whole genome shotgun (WGS) entry which is preliminary data.</text>
</comment>
<name>L7ETS5_STRT8</name>
<proteinExistence type="predicted"/>
<gene>
    <name evidence="1" type="ORF">STRTUCAR8_04736</name>
</gene>